<reference evidence="1 2" key="1">
    <citation type="journal article" date="2022" name="Nat. Ecol. Evol.">
        <title>A masculinizing supergene underlies an exaggerated male reproductive morph in a spider.</title>
        <authorList>
            <person name="Hendrickx F."/>
            <person name="De Corte Z."/>
            <person name="Sonet G."/>
            <person name="Van Belleghem S.M."/>
            <person name="Kostlbacher S."/>
            <person name="Vangestel C."/>
        </authorList>
    </citation>
    <scope>NUCLEOTIDE SEQUENCE [LARGE SCALE GENOMIC DNA]</scope>
    <source>
        <strain evidence="1">W744_W776</strain>
    </source>
</reference>
<gene>
    <name evidence="1" type="ORF">JTE90_013629</name>
</gene>
<sequence>MPASDPAVVPQNDTPGKLP</sequence>
<keyword evidence="2" id="KW-1185">Reference proteome</keyword>
<evidence type="ECO:0000313" key="1">
    <source>
        <dbReference type="EMBL" id="KAG8171242.1"/>
    </source>
</evidence>
<evidence type="ECO:0000313" key="2">
    <source>
        <dbReference type="Proteomes" id="UP000827092"/>
    </source>
</evidence>
<protein>
    <submittedName>
        <fullName evidence="1">Uncharacterized protein</fullName>
    </submittedName>
</protein>
<dbReference type="Proteomes" id="UP000827092">
    <property type="component" value="Unassembled WGS sequence"/>
</dbReference>
<name>A0AAV6THM1_9ARAC</name>
<organism evidence="1 2">
    <name type="scientific">Oedothorax gibbosus</name>
    <dbReference type="NCBI Taxonomy" id="931172"/>
    <lineage>
        <taxon>Eukaryota</taxon>
        <taxon>Metazoa</taxon>
        <taxon>Ecdysozoa</taxon>
        <taxon>Arthropoda</taxon>
        <taxon>Chelicerata</taxon>
        <taxon>Arachnida</taxon>
        <taxon>Araneae</taxon>
        <taxon>Araneomorphae</taxon>
        <taxon>Entelegynae</taxon>
        <taxon>Araneoidea</taxon>
        <taxon>Linyphiidae</taxon>
        <taxon>Erigoninae</taxon>
        <taxon>Oedothorax</taxon>
    </lineage>
</organism>
<dbReference type="AlphaFoldDB" id="A0AAV6THM1"/>
<accession>A0AAV6THM1</accession>
<proteinExistence type="predicted"/>
<dbReference type="EMBL" id="JAFNEN010004260">
    <property type="protein sequence ID" value="KAG8171242.1"/>
    <property type="molecule type" value="Genomic_DNA"/>
</dbReference>
<comment type="caution">
    <text evidence="1">The sequence shown here is derived from an EMBL/GenBank/DDBJ whole genome shotgun (WGS) entry which is preliminary data.</text>
</comment>
<feature type="non-terminal residue" evidence="1">
    <location>
        <position position="19"/>
    </location>
</feature>